<dbReference type="KEGG" id="esu:EUS_27470"/>
<keyword evidence="1" id="KW-0472">Membrane</keyword>
<dbReference type="HOGENOM" id="CLU_1658199_0_0_9"/>
<feature type="transmembrane region" description="Helical" evidence="1">
    <location>
        <begin position="40"/>
        <end position="58"/>
    </location>
</feature>
<proteinExistence type="predicted"/>
<gene>
    <name evidence="2" type="ORF">EUS_27470</name>
</gene>
<dbReference type="BioCyc" id="ESIR657319:G136K-2327-MONOMER"/>
<evidence type="ECO:0000313" key="2">
    <source>
        <dbReference type="EMBL" id="CBK97666.1"/>
    </source>
</evidence>
<dbReference type="EMBL" id="FP929044">
    <property type="protein sequence ID" value="CBK97666.1"/>
    <property type="molecule type" value="Genomic_DNA"/>
</dbReference>
<organism evidence="2 3">
    <name type="scientific">[Eubacterium] siraeum 70/3</name>
    <dbReference type="NCBI Taxonomy" id="657319"/>
    <lineage>
        <taxon>Bacteria</taxon>
        <taxon>Bacillati</taxon>
        <taxon>Bacillota</taxon>
        <taxon>Clostridia</taxon>
        <taxon>Eubacteriales</taxon>
        <taxon>Oscillospiraceae</taxon>
        <taxon>Oscillospiraceae incertae sedis</taxon>
    </lineage>
</organism>
<keyword evidence="1" id="KW-1133">Transmembrane helix</keyword>
<reference evidence="2 3" key="1">
    <citation type="submission" date="2010-03" db="EMBL/GenBank/DDBJ databases">
        <title>The genome sequence of Eubacterium siraeum 70/3.</title>
        <authorList>
            <consortium name="metaHIT consortium -- http://www.metahit.eu/"/>
            <person name="Pajon A."/>
            <person name="Turner K."/>
            <person name="Parkhill J."/>
            <person name="Duncan S."/>
            <person name="Flint H."/>
        </authorList>
    </citation>
    <scope>NUCLEOTIDE SEQUENCE [LARGE SCALE GENOMIC DNA]</scope>
    <source>
        <strain evidence="2 3">70/3</strain>
    </source>
</reference>
<reference evidence="2 3" key="2">
    <citation type="submission" date="2010-03" db="EMBL/GenBank/DDBJ databases">
        <authorList>
            <person name="Pajon A."/>
        </authorList>
    </citation>
    <scope>NUCLEOTIDE SEQUENCE [LARGE SCALE GENOMIC DNA]</scope>
    <source>
        <strain evidence="2 3">70/3</strain>
    </source>
</reference>
<evidence type="ECO:0000313" key="3">
    <source>
        <dbReference type="Proteomes" id="UP000008803"/>
    </source>
</evidence>
<dbReference type="Proteomes" id="UP000008803">
    <property type="component" value="Chromosome"/>
</dbReference>
<sequence length="159" mass="17451">MTVKPNIKKNFNITWLLLYGAGLITVGILVLVNGKIVVEPAARLGGIFIVANGIHRLIRAYARHQRLPVFSGVGNIIIGLISVFFPAATLALLSFIFSLYVFLNALVKFIDFGTALKNAVPDAFYDFFPEYSSAFSALLCFSALLWEVKVCLLSSDYIA</sequence>
<dbReference type="Pfam" id="PF03729">
    <property type="entry name" value="DUF308"/>
    <property type="match status" value="1"/>
</dbReference>
<evidence type="ECO:0000256" key="1">
    <source>
        <dbReference type="SAM" id="Phobius"/>
    </source>
</evidence>
<accession>D4JX47</accession>
<keyword evidence="1" id="KW-0812">Transmembrane</keyword>
<dbReference type="PATRIC" id="fig|657319.3.peg.536"/>
<dbReference type="AlphaFoldDB" id="D4JX47"/>
<feature type="transmembrane region" description="Helical" evidence="1">
    <location>
        <begin position="12"/>
        <end position="34"/>
    </location>
</feature>
<feature type="transmembrane region" description="Helical" evidence="1">
    <location>
        <begin position="70"/>
        <end position="103"/>
    </location>
</feature>
<name>D4JX47_9FIRM</name>
<feature type="transmembrane region" description="Helical" evidence="1">
    <location>
        <begin position="123"/>
        <end position="146"/>
    </location>
</feature>
<protein>
    <submittedName>
        <fullName evidence="2">Uncharacterized protein</fullName>
    </submittedName>
</protein>
<dbReference type="InterPro" id="IPR005325">
    <property type="entry name" value="DUF308_memb"/>
</dbReference>